<sequence>MPQESFSSRWDAADAPLHPVGFQGPASALSRHLLSAVFQTNLYNGLALLFQQTPRAACVDCHFPPCERLRYLQNGTSHLHRSRDDVRFSPFLDRSLQGKLAIERRPQATYTPTPKKRQTTARSSAG</sequence>
<evidence type="ECO:0000313" key="1">
    <source>
        <dbReference type="EMBL" id="KAL3953231.1"/>
    </source>
</evidence>
<reference evidence="1" key="1">
    <citation type="submission" date="2024-12" db="EMBL/GenBank/DDBJ databases">
        <title>Comparative genomics and development of molecular markers within Purpureocillium lilacinum and among Purpureocillium species.</title>
        <authorList>
            <person name="Yeh Z.-Y."/>
            <person name="Ni N.-T."/>
            <person name="Lo P.-H."/>
            <person name="Mushyakhwo K."/>
            <person name="Lin C.-F."/>
            <person name="Nai Y.-S."/>
        </authorList>
    </citation>
    <scope>NUCLEOTIDE SEQUENCE</scope>
    <source>
        <strain evidence="1">NCHU-NPUST-175</strain>
    </source>
</reference>
<dbReference type="EMBL" id="JBGNUJ010000012">
    <property type="protein sequence ID" value="KAL3953231.1"/>
    <property type="molecule type" value="Genomic_DNA"/>
</dbReference>
<gene>
    <name evidence="1" type="ORF">ACCO45_013174</name>
</gene>
<keyword evidence="2" id="KW-1185">Reference proteome</keyword>
<organism evidence="1 2">
    <name type="scientific">Purpureocillium lilacinum</name>
    <name type="common">Paecilomyces lilacinus</name>
    <dbReference type="NCBI Taxonomy" id="33203"/>
    <lineage>
        <taxon>Eukaryota</taxon>
        <taxon>Fungi</taxon>
        <taxon>Dikarya</taxon>
        <taxon>Ascomycota</taxon>
        <taxon>Pezizomycotina</taxon>
        <taxon>Sordariomycetes</taxon>
        <taxon>Hypocreomycetidae</taxon>
        <taxon>Hypocreales</taxon>
        <taxon>Ophiocordycipitaceae</taxon>
        <taxon>Purpureocillium</taxon>
    </lineage>
</organism>
<accession>A0ACC4DCN0</accession>
<dbReference type="Proteomes" id="UP001638806">
    <property type="component" value="Unassembled WGS sequence"/>
</dbReference>
<protein>
    <submittedName>
        <fullName evidence="1">Uncharacterized protein</fullName>
    </submittedName>
</protein>
<name>A0ACC4DCN0_PURLI</name>
<evidence type="ECO:0000313" key="2">
    <source>
        <dbReference type="Proteomes" id="UP001638806"/>
    </source>
</evidence>
<comment type="caution">
    <text evidence="1">The sequence shown here is derived from an EMBL/GenBank/DDBJ whole genome shotgun (WGS) entry which is preliminary data.</text>
</comment>
<proteinExistence type="predicted"/>